<accession>A0ABQ6GS42</accession>
<dbReference type="Proteomes" id="UP001157186">
    <property type="component" value="Unassembled WGS sequence"/>
</dbReference>
<keyword evidence="1" id="KW-0732">Signal</keyword>
<gene>
    <name evidence="2" type="ORF">tinsulaeT_20720</name>
</gene>
<sequence length="256" mass="27715">MKNTLLAFTLSAFSALSFASSHISYLNVENDTVVFSLSDEKSHTIPSCVSSENQQKYAVSLTSETGRAVYSLLITAMASKQGIAVESANDCAVVSGIEQAMGVSIVPEVITTGSGKAMYLYKSDGVTKLGRILTTMSNTNNFLYFPVDDNTQILSYNNKNWLSFKPSYSLYFDSSGCTGTAYIQSAGANTPYYLKNAYFNNGGLLKKGAYTYVAPRSVLRKDGVCIDQSYGGTYHYSVSPFSGDICGDSPCIFKEE</sequence>
<protein>
    <submittedName>
        <fullName evidence="2">Uncharacterized protein</fullName>
    </submittedName>
</protein>
<feature type="chain" id="PRO_5046341590" evidence="1">
    <location>
        <begin position="20"/>
        <end position="256"/>
    </location>
</feature>
<comment type="caution">
    <text evidence="2">The sequence shown here is derived from an EMBL/GenBank/DDBJ whole genome shotgun (WGS) entry which is preliminary data.</text>
</comment>
<proteinExistence type="predicted"/>
<dbReference type="EMBL" id="BSST01000001">
    <property type="protein sequence ID" value="GLX78732.1"/>
    <property type="molecule type" value="Genomic_DNA"/>
</dbReference>
<dbReference type="RefSeq" id="WP_284244602.1">
    <property type="nucleotide sequence ID" value="NZ_BSST01000001.1"/>
</dbReference>
<organism evidence="2 3">
    <name type="scientific">Thalassotalea insulae</name>
    <dbReference type="NCBI Taxonomy" id="2056778"/>
    <lineage>
        <taxon>Bacteria</taxon>
        <taxon>Pseudomonadati</taxon>
        <taxon>Pseudomonadota</taxon>
        <taxon>Gammaproteobacteria</taxon>
        <taxon>Alteromonadales</taxon>
        <taxon>Colwelliaceae</taxon>
        <taxon>Thalassotalea</taxon>
    </lineage>
</organism>
<evidence type="ECO:0000256" key="1">
    <source>
        <dbReference type="SAM" id="SignalP"/>
    </source>
</evidence>
<feature type="signal peptide" evidence="1">
    <location>
        <begin position="1"/>
        <end position="19"/>
    </location>
</feature>
<keyword evidence="3" id="KW-1185">Reference proteome</keyword>
<evidence type="ECO:0000313" key="2">
    <source>
        <dbReference type="EMBL" id="GLX78732.1"/>
    </source>
</evidence>
<name>A0ABQ6GS42_9GAMM</name>
<reference evidence="2 3" key="1">
    <citation type="submission" date="2023-03" db="EMBL/GenBank/DDBJ databases">
        <title>Draft genome sequence of Thalassotalea insulae KCTC 62186T.</title>
        <authorList>
            <person name="Sawabe T."/>
        </authorList>
    </citation>
    <scope>NUCLEOTIDE SEQUENCE [LARGE SCALE GENOMIC DNA]</scope>
    <source>
        <strain evidence="2 3">KCTC 62186</strain>
    </source>
</reference>
<evidence type="ECO:0000313" key="3">
    <source>
        <dbReference type="Proteomes" id="UP001157186"/>
    </source>
</evidence>